<dbReference type="Proteomes" id="UP000503096">
    <property type="component" value="Chromosome"/>
</dbReference>
<dbReference type="AlphaFoldDB" id="A0A6M4H4C2"/>
<dbReference type="EMBL" id="CP053073">
    <property type="protein sequence ID" value="QJR13563.1"/>
    <property type="molecule type" value="Genomic_DNA"/>
</dbReference>
<keyword evidence="2" id="KW-1185">Reference proteome</keyword>
<name>A0A6M4H4C2_9PROT</name>
<gene>
    <name evidence="1" type="ORF">DSM104440_00347</name>
</gene>
<reference evidence="1 2" key="1">
    <citation type="submission" date="2020-04" db="EMBL/GenBank/DDBJ databases">
        <title>Usitatibacter rugosus gen. nov., sp. nov. and Usitatibacter palustris sp. nov., novel members of Usitatibacteraceae fam. nov. within the order Nitrosomonadales isolated from soil.</title>
        <authorList>
            <person name="Huber K.J."/>
            <person name="Neumann-Schaal M."/>
            <person name="Geppert A."/>
            <person name="Luckner M."/>
            <person name="Wanner G."/>
            <person name="Overmann J."/>
        </authorList>
    </citation>
    <scope>NUCLEOTIDE SEQUENCE [LARGE SCALE GENOMIC DNA]</scope>
    <source>
        <strain evidence="1 2">Swamp67</strain>
    </source>
</reference>
<dbReference type="KEGG" id="upl:DSM104440_00347"/>
<evidence type="ECO:0000313" key="2">
    <source>
        <dbReference type="Proteomes" id="UP000503096"/>
    </source>
</evidence>
<evidence type="ECO:0000313" key="1">
    <source>
        <dbReference type="EMBL" id="QJR13563.1"/>
    </source>
</evidence>
<organism evidence="1 2">
    <name type="scientific">Usitatibacter palustris</name>
    <dbReference type="NCBI Taxonomy" id="2732487"/>
    <lineage>
        <taxon>Bacteria</taxon>
        <taxon>Pseudomonadati</taxon>
        <taxon>Pseudomonadota</taxon>
        <taxon>Betaproteobacteria</taxon>
        <taxon>Nitrosomonadales</taxon>
        <taxon>Usitatibacteraceae</taxon>
        <taxon>Usitatibacter</taxon>
    </lineage>
</organism>
<protein>
    <submittedName>
        <fullName evidence="1">Uncharacterized protein</fullName>
    </submittedName>
</protein>
<proteinExistence type="predicted"/>
<accession>A0A6M4H4C2</accession>
<dbReference type="InParanoid" id="A0A6M4H4C2"/>
<sequence>MRRAVQVKLDSLWDEHRNAPFPPASKGVDIEGTDLVFLDMCAAGCIDYYVVHGHLDEKRVATLKECARLIEVIVPKVEPESRGYFERLGKLTAFVLEGAGHAA</sequence>